<feature type="domain" description="Calcineurin-like phosphoesterase" evidence="1">
    <location>
        <begin position="3"/>
        <end position="196"/>
    </location>
</feature>
<sequence>MALYAISDLHLSFGTDKPMDVFPGWDNYTERLEKNWEAVVKPEDTVVIAGDISWAMKLEEAQADFSYIDRLPGHKLILKGNHDLWWSTRSKLENFFTACGFSTISIIHNSAVRVGALAVCGSRGWLYNPQTAQDMKIVNREVGRLEASLQAGEKLGGIPVAFLHYPPVYDNACCDEIFEVLKKHNVSDCYFGHIHGSQAAKRAVIGEYRGIRMHLISCDYLSFCPLLVRE</sequence>
<dbReference type="SUPFAM" id="SSF56300">
    <property type="entry name" value="Metallo-dependent phosphatases"/>
    <property type="match status" value="1"/>
</dbReference>
<reference evidence="3" key="2">
    <citation type="journal article" date="2021" name="Appl. Environ. Microbiol.">
        <title>Adaptability of a Caproate-Producing Bacterium Contributes to Its Dominance in an Anaerobic Fermentation System.</title>
        <authorList>
            <person name="Wang H."/>
            <person name="Gu Y."/>
            <person name="Zhou W."/>
            <person name="Zhao D."/>
            <person name="Qiao Z."/>
            <person name="Zheng J."/>
            <person name="Gao J."/>
            <person name="Chen X."/>
            <person name="Ren C."/>
            <person name="Xu Y."/>
        </authorList>
    </citation>
    <scope>NUCLEOTIDE SEQUENCE</scope>
    <source>
        <strain evidence="3">JNU-WLY1368</strain>
    </source>
</reference>
<proteinExistence type="predicted"/>
<dbReference type="EMBL" id="CP046051">
    <property type="protein sequence ID" value="QKN23975.1"/>
    <property type="molecule type" value="Genomic_DNA"/>
</dbReference>
<dbReference type="InterPro" id="IPR014578">
    <property type="entry name" value="Pesterase_CT488"/>
</dbReference>
<reference evidence="3" key="3">
    <citation type="journal article" date="2022" name="Int. J. Syst. Evol. Microbiol.">
        <title>Caproicibacterium lactatifermentans sp. nov., isolated from pit clay used for the production of Chinese strong aroma-type liquor.</title>
        <authorList>
            <person name="Wang H."/>
            <person name="Gu Y."/>
            <person name="Zhao D."/>
            <person name="Qiao Z."/>
            <person name="Zheng J."/>
            <person name="Gao J."/>
            <person name="Ren C."/>
            <person name="Xu Y."/>
        </authorList>
    </citation>
    <scope>NUCLEOTIDE SEQUENCE</scope>
    <source>
        <strain evidence="3">JNU-WLY1368</strain>
    </source>
</reference>
<dbReference type="InterPro" id="IPR029052">
    <property type="entry name" value="Metallo-depent_PP-like"/>
</dbReference>
<evidence type="ECO:0000313" key="4">
    <source>
        <dbReference type="Proteomes" id="UP000501316"/>
    </source>
</evidence>
<name>A0A859DR91_9FIRM</name>
<gene>
    <name evidence="2" type="ORF">GJQ69_05460</name>
    <name evidence="3" type="ORF">GKP14_08080</name>
</gene>
<dbReference type="KEGG" id="clf:GJQ69_05460"/>
<dbReference type="InterPro" id="IPR051158">
    <property type="entry name" value="Metallophosphoesterase_sf"/>
</dbReference>
<dbReference type="Gene3D" id="3.60.21.10">
    <property type="match status" value="1"/>
</dbReference>
<dbReference type="PANTHER" id="PTHR31302:SF22">
    <property type="entry name" value="PHOSPHOESTERASE"/>
    <property type="match status" value="1"/>
</dbReference>
<dbReference type="PIRSF" id="PIRSF033094">
    <property type="entry name" value="Pesterase_CT488"/>
    <property type="match status" value="1"/>
</dbReference>
<keyword evidence="5" id="KW-1185">Reference proteome</keyword>
<accession>A0A859DR91</accession>
<dbReference type="PANTHER" id="PTHR31302">
    <property type="entry name" value="TRANSMEMBRANE PROTEIN WITH METALLOPHOSPHOESTERASE DOMAIN-RELATED"/>
    <property type="match status" value="1"/>
</dbReference>
<dbReference type="Pfam" id="PF00149">
    <property type="entry name" value="Metallophos"/>
    <property type="match status" value="1"/>
</dbReference>
<dbReference type="RefSeq" id="WP_086035697.1">
    <property type="nucleotide sequence ID" value="NZ_CP046051.1"/>
</dbReference>
<organism evidence="2 4">
    <name type="scientific">Caproicibacterium lactatifermentans</name>
    <dbReference type="NCBI Taxonomy" id="2666138"/>
    <lineage>
        <taxon>Bacteria</taxon>
        <taxon>Bacillati</taxon>
        <taxon>Bacillota</taxon>
        <taxon>Clostridia</taxon>
        <taxon>Eubacteriales</taxon>
        <taxon>Oscillospiraceae</taxon>
        <taxon>Caproicibacterium</taxon>
    </lineage>
</organism>
<dbReference type="Proteomes" id="UP000501316">
    <property type="component" value="Chromosome"/>
</dbReference>
<evidence type="ECO:0000259" key="1">
    <source>
        <dbReference type="Pfam" id="PF00149"/>
    </source>
</evidence>
<dbReference type="InterPro" id="IPR004843">
    <property type="entry name" value="Calcineurin-like_PHP"/>
</dbReference>
<dbReference type="Proteomes" id="UP000509623">
    <property type="component" value="Chromosome"/>
</dbReference>
<dbReference type="EMBL" id="CP046161">
    <property type="protein sequence ID" value="QKO30954.1"/>
    <property type="molecule type" value="Genomic_DNA"/>
</dbReference>
<dbReference type="GO" id="GO:0016787">
    <property type="term" value="F:hydrolase activity"/>
    <property type="evidence" value="ECO:0007669"/>
    <property type="project" value="InterPro"/>
</dbReference>
<reference evidence="4 5" key="1">
    <citation type="submission" date="2019-11" db="EMBL/GenBank/DDBJ databases">
        <authorList>
            <person name="Ren C."/>
            <person name="Wang H."/>
            <person name="Xu Y."/>
        </authorList>
    </citation>
    <scope>NUCLEOTIDE SEQUENCE [LARGE SCALE GENOMIC DNA]</scope>
    <source>
        <strain evidence="5">JNU-WLY1368</strain>
        <strain evidence="2 4">LBM 19010</strain>
    </source>
</reference>
<protein>
    <submittedName>
        <fullName evidence="2">Serine/threonine protein phosphatase</fullName>
    </submittedName>
</protein>
<evidence type="ECO:0000313" key="2">
    <source>
        <dbReference type="EMBL" id="QKN23975.1"/>
    </source>
</evidence>
<dbReference type="AlphaFoldDB" id="A0A859DR91"/>
<evidence type="ECO:0000313" key="5">
    <source>
        <dbReference type="Proteomes" id="UP000509623"/>
    </source>
</evidence>
<evidence type="ECO:0000313" key="3">
    <source>
        <dbReference type="EMBL" id="QKO30954.1"/>
    </source>
</evidence>